<feature type="transmembrane region" description="Helical" evidence="2">
    <location>
        <begin position="299"/>
        <end position="322"/>
    </location>
</feature>
<feature type="transmembrane region" description="Helical" evidence="2">
    <location>
        <begin position="140"/>
        <end position="159"/>
    </location>
</feature>
<evidence type="ECO:0008006" key="5">
    <source>
        <dbReference type="Google" id="ProtNLM"/>
    </source>
</evidence>
<dbReference type="RefSeq" id="WP_011641294.1">
    <property type="nucleotide sequence ID" value="NC_008346.1"/>
</dbReference>
<dbReference type="Gene3D" id="1.20.1250.20">
    <property type="entry name" value="MFS general substrate transporter like domains"/>
    <property type="match status" value="2"/>
</dbReference>
<evidence type="ECO:0000256" key="1">
    <source>
        <dbReference type="ARBA" id="ARBA00004651"/>
    </source>
</evidence>
<comment type="subcellular location">
    <subcellularLocation>
        <location evidence="1">Cell membrane</location>
        <topology evidence="1">Multi-pass membrane protein</topology>
    </subcellularLocation>
</comment>
<dbReference type="InterPro" id="IPR036259">
    <property type="entry name" value="MFS_trans_sf"/>
</dbReference>
<dbReference type="InterPro" id="IPR011701">
    <property type="entry name" value="MFS"/>
</dbReference>
<accession>Q0AVQ4</accession>
<organism evidence="3 4">
    <name type="scientific">Syntrophomonas wolfei subsp. wolfei (strain DSM 2245B / Goettingen)</name>
    <dbReference type="NCBI Taxonomy" id="335541"/>
    <lineage>
        <taxon>Bacteria</taxon>
        <taxon>Bacillati</taxon>
        <taxon>Bacillota</taxon>
        <taxon>Clostridia</taxon>
        <taxon>Eubacteriales</taxon>
        <taxon>Syntrophomonadaceae</taxon>
        <taxon>Syntrophomonas</taxon>
    </lineage>
</organism>
<feature type="transmembrane region" description="Helical" evidence="2">
    <location>
        <begin position="57"/>
        <end position="73"/>
    </location>
</feature>
<dbReference type="SUPFAM" id="SSF103473">
    <property type="entry name" value="MFS general substrate transporter"/>
    <property type="match status" value="1"/>
</dbReference>
<dbReference type="Pfam" id="PF07690">
    <property type="entry name" value="MFS_1"/>
    <property type="match status" value="1"/>
</dbReference>
<dbReference type="AlphaFoldDB" id="Q0AVQ4"/>
<evidence type="ECO:0000256" key="2">
    <source>
        <dbReference type="SAM" id="Phobius"/>
    </source>
</evidence>
<dbReference type="KEGG" id="swo:Swol_1903"/>
<evidence type="ECO:0000313" key="4">
    <source>
        <dbReference type="Proteomes" id="UP000001968"/>
    </source>
</evidence>
<reference evidence="4" key="1">
    <citation type="journal article" date="2010" name="Environ. Microbiol.">
        <title>The genome of Syntrophomonas wolfei: new insights into syntrophic metabolism and biohydrogen production.</title>
        <authorList>
            <person name="Sieber J.R."/>
            <person name="Sims D.R."/>
            <person name="Han C."/>
            <person name="Kim E."/>
            <person name="Lykidis A."/>
            <person name="Lapidus A.L."/>
            <person name="McDonnald E."/>
            <person name="Rohlin L."/>
            <person name="Culley D.E."/>
            <person name="Gunsalus R."/>
            <person name="McInerney M.J."/>
        </authorList>
    </citation>
    <scope>NUCLEOTIDE SEQUENCE [LARGE SCALE GENOMIC DNA]</scope>
    <source>
        <strain evidence="4">DSM 2245B / Goettingen</strain>
    </source>
</reference>
<keyword evidence="2" id="KW-1133">Transmembrane helix</keyword>
<dbReference type="GO" id="GO:0022857">
    <property type="term" value="F:transmembrane transporter activity"/>
    <property type="evidence" value="ECO:0007669"/>
    <property type="project" value="InterPro"/>
</dbReference>
<dbReference type="eggNOG" id="COG2814">
    <property type="taxonomic scope" value="Bacteria"/>
</dbReference>
<dbReference type="GO" id="GO:0005886">
    <property type="term" value="C:plasma membrane"/>
    <property type="evidence" value="ECO:0007669"/>
    <property type="project" value="UniProtKB-SubCell"/>
</dbReference>
<dbReference type="PANTHER" id="PTHR23526">
    <property type="entry name" value="INTEGRAL MEMBRANE TRANSPORT PROTEIN-RELATED"/>
    <property type="match status" value="1"/>
</dbReference>
<keyword evidence="2" id="KW-0812">Transmembrane</keyword>
<feature type="transmembrane region" description="Helical" evidence="2">
    <location>
        <begin position="241"/>
        <end position="259"/>
    </location>
</feature>
<sequence length="398" mass="43980">MSQAKKAFANQLLLFAASIFMMGLYSGLYDPSFNNYLSQVHQLGEVARGGLEFPRELPGFLVVFVFTALAFFADSRIAMLAALIVGISLWGQGFLAPNMRMVVLWMLLWSTGAHLFMVLKSSISLRLTVQGQEGRLLGRLGALEAAGALCGMLAVYLGVSHFHFSFGVIFGVAGTFALLAALCLYLLDPKPIKRPPHYLLFKKKYCLYYLLSILFGARKQVFLTFAPWVLIKVFNTQVQTFALLGLIGTVVSLGFRPLLGKAIDTWGERMVIFLESTILVVICILYGFSLYWFSAQIALVIIMICYIIDQLLFAVTMARTTYLNRIADSRDDVAPTLSMGTTLDHGVSMTIPFAGGIIWALFGFHWVFIAAAVIALLNMVASLFIPGIEEERLSNRGV</sequence>
<feature type="transmembrane region" description="Helical" evidence="2">
    <location>
        <begin position="102"/>
        <end position="119"/>
    </location>
</feature>
<keyword evidence="2" id="KW-0472">Membrane</keyword>
<feature type="transmembrane region" description="Helical" evidence="2">
    <location>
        <begin position="80"/>
        <end position="96"/>
    </location>
</feature>
<feature type="transmembrane region" description="Helical" evidence="2">
    <location>
        <begin position="368"/>
        <end position="388"/>
    </location>
</feature>
<dbReference type="InterPro" id="IPR052528">
    <property type="entry name" value="Sugar_transport-like"/>
</dbReference>
<feature type="transmembrane region" description="Helical" evidence="2">
    <location>
        <begin position="343"/>
        <end position="362"/>
    </location>
</feature>
<evidence type="ECO:0000313" key="3">
    <source>
        <dbReference type="EMBL" id="ABI69200.1"/>
    </source>
</evidence>
<dbReference type="EMBL" id="CP000448">
    <property type="protein sequence ID" value="ABI69200.1"/>
    <property type="molecule type" value="Genomic_DNA"/>
</dbReference>
<feature type="transmembrane region" description="Helical" evidence="2">
    <location>
        <begin position="271"/>
        <end position="293"/>
    </location>
</feature>
<name>Q0AVQ4_SYNWW</name>
<feature type="transmembrane region" description="Helical" evidence="2">
    <location>
        <begin position="207"/>
        <end position="229"/>
    </location>
</feature>
<dbReference type="STRING" id="335541.Swol_1903"/>
<keyword evidence="4" id="KW-1185">Reference proteome</keyword>
<dbReference type="HOGENOM" id="CLU_057648_0_0_9"/>
<dbReference type="Proteomes" id="UP000001968">
    <property type="component" value="Chromosome"/>
</dbReference>
<feature type="transmembrane region" description="Helical" evidence="2">
    <location>
        <begin position="165"/>
        <end position="187"/>
    </location>
</feature>
<protein>
    <recommendedName>
        <fullName evidence="5">MFS transporter</fullName>
    </recommendedName>
</protein>
<dbReference type="PANTHER" id="PTHR23526:SF2">
    <property type="entry name" value="MAJOR FACILITATOR SUPERFAMILY (MFS) PROFILE DOMAIN-CONTAINING PROTEIN"/>
    <property type="match status" value="1"/>
</dbReference>
<dbReference type="OrthoDB" id="9774288at2"/>
<feature type="transmembrane region" description="Helical" evidence="2">
    <location>
        <begin position="12"/>
        <end position="29"/>
    </location>
</feature>
<proteinExistence type="predicted"/>
<gene>
    <name evidence="3" type="ordered locus">Swol_1903</name>
</gene>